<dbReference type="AlphaFoldDB" id="A0A2A4Z8A4"/>
<dbReference type="SUPFAM" id="SSF51430">
    <property type="entry name" value="NAD(P)-linked oxidoreductase"/>
    <property type="match status" value="1"/>
</dbReference>
<reference evidence="3" key="2">
    <citation type="journal article" date="2018" name="ISME J.">
        <title>A dynamic microbial community with high functional redundancy inhabits the cold, oxic subseafloor aquifer.</title>
        <authorList>
            <person name="Tully B.J."/>
            <person name="Wheat C.G."/>
            <person name="Glazer B.T."/>
            <person name="Huber J.A."/>
        </authorList>
    </citation>
    <scope>NUCLEOTIDE SEQUENCE</scope>
    <source>
        <strain evidence="3">NORP83</strain>
    </source>
</reference>
<name>A0A2A4Z8A4_9PROT</name>
<sequence length="329" mass="36132">MNIRKIGEFEVSAIGLGCMNLSHAYGTPPDAVTGERFLNEALDMGYDFFDTATIYGSGKNETLVGNALKTRRDEYMLCSKGGMYIDDGGKRIISSRPDSLRKNVEDSLRRLQTEVIDLYYLHRLDRNTPIEDSIGTMVDMIKEGKIKAIGLSEVSATTLRKAHAEHPIAAVQSEYSLWTRNPEIAVLNACQDLGTTFVAFSPVGRAFLTGKLAGLHELEDGDLRHGMPRFNAENYPKNLALLAKVKNVANAEGCTLAQLANAWVVQQNDCIVSIPGTKNLEHLAENFSAMKVTLSADALAKLDEIMTPSAIAGPRYNTIVQLDIDTEEF</sequence>
<proteinExistence type="predicted"/>
<evidence type="ECO:0000313" key="3">
    <source>
        <dbReference type="EMBL" id="PCJ03364.1"/>
    </source>
</evidence>
<dbReference type="PANTHER" id="PTHR43625">
    <property type="entry name" value="AFLATOXIN B1 ALDEHYDE REDUCTASE"/>
    <property type="match status" value="1"/>
</dbReference>
<dbReference type="GO" id="GO:0016491">
    <property type="term" value="F:oxidoreductase activity"/>
    <property type="evidence" value="ECO:0007669"/>
    <property type="project" value="UniProtKB-KW"/>
</dbReference>
<dbReference type="PANTHER" id="PTHR43625:SF40">
    <property type="entry name" value="ALDO-KETO REDUCTASE YAKC [NADP(+)]"/>
    <property type="match status" value="1"/>
</dbReference>
<dbReference type="GO" id="GO:0005737">
    <property type="term" value="C:cytoplasm"/>
    <property type="evidence" value="ECO:0007669"/>
    <property type="project" value="TreeGrafter"/>
</dbReference>
<protein>
    <submittedName>
        <fullName evidence="3">Aldo/keto reductase</fullName>
    </submittedName>
</protein>
<comment type="caution">
    <text evidence="3">The sequence shown here is derived from an EMBL/GenBank/DDBJ whole genome shotgun (WGS) entry which is preliminary data.</text>
</comment>
<feature type="domain" description="NADP-dependent oxidoreductase" evidence="2">
    <location>
        <begin position="13"/>
        <end position="305"/>
    </location>
</feature>
<dbReference type="InterPro" id="IPR023210">
    <property type="entry name" value="NADP_OxRdtase_dom"/>
</dbReference>
<evidence type="ECO:0000259" key="2">
    <source>
        <dbReference type="Pfam" id="PF00248"/>
    </source>
</evidence>
<dbReference type="InterPro" id="IPR036812">
    <property type="entry name" value="NAD(P)_OxRdtase_dom_sf"/>
</dbReference>
<dbReference type="Gene3D" id="3.20.20.100">
    <property type="entry name" value="NADP-dependent oxidoreductase domain"/>
    <property type="match status" value="1"/>
</dbReference>
<keyword evidence="1" id="KW-0560">Oxidoreductase</keyword>
<dbReference type="InterPro" id="IPR020471">
    <property type="entry name" value="AKR"/>
</dbReference>
<accession>A0A2A4Z8A4</accession>
<gene>
    <name evidence="3" type="ORF">COB13_01690</name>
</gene>
<dbReference type="PRINTS" id="PR00069">
    <property type="entry name" value="ALDKETRDTASE"/>
</dbReference>
<dbReference type="Pfam" id="PF00248">
    <property type="entry name" value="Aldo_ket_red"/>
    <property type="match status" value="1"/>
</dbReference>
<reference key="1">
    <citation type="submission" date="2017-08" db="EMBL/GenBank/DDBJ databases">
        <title>A dynamic microbial community with high functional redundancy inhabits the cold, oxic subseafloor aquifer.</title>
        <authorList>
            <person name="Tully B.J."/>
            <person name="Wheat C.G."/>
            <person name="Glazer B.T."/>
            <person name="Huber J.A."/>
        </authorList>
    </citation>
    <scope>NUCLEOTIDE SEQUENCE [LARGE SCALE GENOMIC DNA]</scope>
</reference>
<dbReference type="InterPro" id="IPR050791">
    <property type="entry name" value="Aldo-Keto_reductase"/>
</dbReference>
<evidence type="ECO:0000256" key="1">
    <source>
        <dbReference type="ARBA" id="ARBA00023002"/>
    </source>
</evidence>
<dbReference type="EMBL" id="NVUS01000002">
    <property type="protein sequence ID" value="PCJ03364.1"/>
    <property type="molecule type" value="Genomic_DNA"/>
</dbReference>
<organism evidence="3">
    <name type="scientific">OCS116 cluster bacterium</name>
    <dbReference type="NCBI Taxonomy" id="2030921"/>
    <lineage>
        <taxon>Bacteria</taxon>
        <taxon>Pseudomonadati</taxon>
        <taxon>Pseudomonadota</taxon>
        <taxon>Alphaproteobacteria</taxon>
        <taxon>OCS116 cluster</taxon>
    </lineage>
</organism>